<dbReference type="EMBL" id="JBFTWV010000140">
    <property type="protein sequence ID" value="KAL2785579.1"/>
    <property type="molecule type" value="Genomic_DNA"/>
</dbReference>
<organism evidence="2 3">
    <name type="scientific">Aspergillus keveii</name>
    <dbReference type="NCBI Taxonomy" id="714993"/>
    <lineage>
        <taxon>Eukaryota</taxon>
        <taxon>Fungi</taxon>
        <taxon>Dikarya</taxon>
        <taxon>Ascomycota</taxon>
        <taxon>Pezizomycotina</taxon>
        <taxon>Eurotiomycetes</taxon>
        <taxon>Eurotiomycetidae</taxon>
        <taxon>Eurotiales</taxon>
        <taxon>Aspergillaceae</taxon>
        <taxon>Aspergillus</taxon>
        <taxon>Aspergillus subgen. Nidulantes</taxon>
    </lineage>
</organism>
<sequence length="222" mass="24592">MGDDTLRVTWEARRVDSACWQDCATSGDSEDILSTKTSTKAVVYKAGDVCPGGCHTKNQELNRHDDLKSSREQKTCLACSLDARSWRSGNPTGRMSRIDPSNEPPRGQPAGVKVCSLASLVSHSAAHHSFCDSSKDNNRNISGRKPSSFTTTKPINLLISTCLIERQRSQYTKNQQRKYISSDDAVNGEDILFQFSEIQTAFATAKHEPRPKTNLSTTSTYW</sequence>
<name>A0ABR4FQS5_9EURO</name>
<feature type="region of interest" description="Disordered" evidence="1">
    <location>
        <begin position="88"/>
        <end position="110"/>
    </location>
</feature>
<feature type="compositionally biased region" description="Basic and acidic residues" evidence="1">
    <location>
        <begin position="129"/>
        <end position="138"/>
    </location>
</feature>
<proteinExistence type="predicted"/>
<comment type="caution">
    <text evidence="2">The sequence shown here is derived from an EMBL/GenBank/DDBJ whole genome shotgun (WGS) entry which is preliminary data.</text>
</comment>
<accession>A0ABR4FQS5</accession>
<evidence type="ECO:0000313" key="2">
    <source>
        <dbReference type="EMBL" id="KAL2785579.1"/>
    </source>
</evidence>
<reference evidence="2 3" key="1">
    <citation type="submission" date="2024-07" db="EMBL/GenBank/DDBJ databases">
        <title>Section-level genome sequencing and comparative genomics of Aspergillus sections Usti and Cavernicolus.</title>
        <authorList>
            <consortium name="Lawrence Berkeley National Laboratory"/>
            <person name="Nybo J.L."/>
            <person name="Vesth T.C."/>
            <person name="Theobald S."/>
            <person name="Frisvad J.C."/>
            <person name="Larsen T.O."/>
            <person name="Kjaerboelling I."/>
            <person name="Rothschild-Mancinelli K."/>
            <person name="Lyhne E.K."/>
            <person name="Kogle M.E."/>
            <person name="Barry K."/>
            <person name="Clum A."/>
            <person name="Na H."/>
            <person name="Ledsgaard L."/>
            <person name="Lin J."/>
            <person name="Lipzen A."/>
            <person name="Kuo A."/>
            <person name="Riley R."/>
            <person name="Mondo S."/>
            <person name="Labutti K."/>
            <person name="Haridas S."/>
            <person name="Pangalinan J."/>
            <person name="Salamov A.A."/>
            <person name="Simmons B.A."/>
            <person name="Magnuson J.K."/>
            <person name="Chen J."/>
            <person name="Drula E."/>
            <person name="Henrissat B."/>
            <person name="Wiebenga A."/>
            <person name="Lubbers R.J."/>
            <person name="Gomes A.C."/>
            <person name="Makela M.R."/>
            <person name="Stajich J."/>
            <person name="Grigoriev I.V."/>
            <person name="Mortensen U.H."/>
            <person name="De Vries R.P."/>
            <person name="Baker S.E."/>
            <person name="Andersen M.R."/>
        </authorList>
    </citation>
    <scope>NUCLEOTIDE SEQUENCE [LARGE SCALE GENOMIC DNA]</scope>
    <source>
        <strain evidence="2 3">CBS 209.92</strain>
    </source>
</reference>
<keyword evidence="3" id="KW-1185">Reference proteome</keyword>
<gene>
    <name evidence="2" type="ORF">BJX66DRAFT_57755</name>
</gene>
<evidence type="ECO:0000313" key="3">
    <source>
        <dbReference type="Proteomes" id="UP001610563"/>
    </source>
</evidence>
<feature type="compositionally biased region" description="Polar residues" evidence="1">
    <location>
        <begin position="139"/>
        <end position="148"/>
    </location>
</feature>
<protein>
    <submittedName>
        <fullName evidence="2">Uncharacterized protein</fullName>
    </submittedName>
</protein>
<dbReference type="Proteomes" id="UP001610563">
    <property type="component" value="Unassembled WGS sequence"/>
</dbReference>
<evidence type="ECO:0000256" key="1">
    <source>
        <dbReference type="SAM" id="MobiDB-lite"/>
    </source>
</evidence>
<feature type="region of interest" description="Disordered" evidence="1">
    <location>
        <begin position="129"/>
        <end position="148"/>
    </location>
</feature>